<keyword evidence="5 7" id="KW-1133">Transmembrane helix</keyword>
<evidence type="ECO:0000313" key="11">
    <source>
        <dbReference type="Proteomes" id="UP001221217"/>
    </source>
</evidence>
<dbReference type="PANTHER" id="PTHR30489">
    <property type="entry name" value="LIPOPROTEIN-RELEASING SYSTEM TRANSMEMBRANE PROTEIN LOLE"/>
    <property type="match status" value="1"/>
</dbReference>
<evidence type="ECO:0000259" key="9">
    <source>
        <dbReference type="Pfam" id="PF12704"/>
    </source>
</evidence>
<evidence type="ECO:0000259" key="8">
    <source>
        <dbReference type="Pfam" id="PF02687"/>
    </source>
</evidence>
<dbReference type="GO" id="GO:0044874">
    <property type="term" value="P:lipoprotein localization to outer membrane"/>
    <property type="evidence" value="ECO:0007669"/>
    <property type="project" value="TreeGrafter"/>
</dbReference>
<evidence type="ECO:0000256" key="1">
    <source>
        <dbReference type="ARBA" id="ARBA00004651"/>
    </source>
</evidence>
<feature type="transmembrane region" description="Helical" evidence="7">
    <location>
        <begin position="27"/>
        <end position="47"/>
    </location>
</feature>
<sequence length="398" mass="44291">MLKKWVLFISSRYIRADRRNRKVSPGILSAAGIAVGVLALISVISVMNGFQMGFIEDIVEISSYHLRLSDVEELNIEEIRHIDGISSICPFYETKTLVSSPYRIEPAIVKGVPVNARELDPAFFRQLNIFRGDYEPDIPKTVVIGRLLALRLGLNIGDSISIVALNGGSFTKLRPQTDDFIITGLFQSGYDDFDLSMMIMSVDDILSIDSGTELKYGVKLDNRFRDRQAAAEIVGLENLAEENITSWREYNKAFFSALRLEKSMMFILLGLIFLVVSFGIFNSTRRTIAEKQEEIGILRAIGSTPAQIRQIFVMDGLMIGLGGGIAGVFCGLAVTLNINEILSIMSLRSSFLINMPVRIVPVEILSIFVFAVGFCVFSAFVASRKVSQITPQEVLRYE</sequence>
<dbReference type="InterPro" id="IPR051447">
    <property type="entry name" value="Lipoprotein-release_system"/>
</dbReference>
<evidence type="ECO:0000256" key="4">
    <source>
        <dbReference type="ARBA" id="ARBA00022692"/>
    </source>
</evidence>
<evidence type="ECO:0000256" key="7">
    <source>
        <dbReference type="SAM" id="Phobius"/>
    </source>
</evidence>
<keyword evidence="6 7" id="KW-0472">Membrane</keyword>
<evidence type="ECO:0000313" key="10">
    <source>
        <dbReference type="EMBL" id="MDC7227484.1"/>
    </source>
</evidence>
<comment type="subcellular location">
    <subcellularLocation>
        <location evidence="1">Cell membrane</location>
        <topology evidence="1">Multi-pass membrane protein</topology>
    </subcellularLocation>
</comment>
<dbReference type="Pfam" id="PF02687">
    <property type="entry name" value="FtsX"/>
    <property type="match status" value="1"/>
</dbReference>
<evidence type="ECO:0000256" key="3">
    <source>
        <dbReference type="ARBA" id="ARBA00022475"/>
    </source>
</evidence>
<feature type="domain" description="MacB-like periplasmic core" evidence="9">
    <location>
        <begin position="27"/>
        <end position="205"/>
    </location>
</feature>
<dbReference type="Pfam" id="PF12704">
    <property type="entry name" value="MacB_PCD"/>
    <property type="match status" value="1"/>
</dbReference>
<proteinExistence type="inferred from homology"/>
<comment type="caution">
    <text evidence="10">The sequence shown here is derived from an EMBL/GenBank/DDBJ whole genome shotgun (WGS) entry which is preliminary data.</text>
</comment>
<dbReference type="InterPro" id="IPR003838">
    <property type="entry name" value="ABC3_permease_C"/>
</dbReference>
<gene>
    <name evidence="10" type="ORF">PQJ61_12035</name>
</gene>
<comment type="similarity">
    <text evidence="2">Belongs to the ABC-4 integral membrane protein family. LolC/E subfamily.</text>
</comment>
<dbReference type="PANTHER" id="PTHR30489:SF0">
    <property type="entry name" value="LIPOPROTEIN-RELEASING SYSTEM TRANSMEMBRANE PROTEIN LOLE"/>
    <property type="match status" value="1"/>
</dbReference>
<keyword evidence="4 7" id="KW-0812">Transmembrane</keyword>
<evidence type="ECO:0000256" key="2">
    <source>
        <dbReference type="ARBA" id="ARBA00005236"/>
    </source>
</evidence>
<name>A0AAJ1IG11_9SPIO</name>
<reference evidence="10 11" key="1">
    <citation type="submission" date="2022-12" db="EMBL/GenBank/DDBJ databases">
        <title>Metagenome assembled genome from gulf of manar.</title>
        <authorList>
            <person name="Kohli P."/>
            <person name="Pk S."/>
            <person name="Venkata Ramana C."/>
            <person name="Sasikala C."/>
        </authorList>
    </citation>
    <scope>NUCLEOTIDE SEQUENCE [LARGE SCALE GENOMIC DNA]</scope>
    <source>
        <strain evidence="10">JB008</strain>
    </source>
</reference>
<evidence type="ECO:0000256" key="5">
    <source>
        <dbReference type="ARBA" id="ARBA00022989"/>
    </source>
</evidence>
<dbReference type="GO" id="GO:0098797">
    <property type="term" value="C:plasma membrane protein complex"/>
    <property type="evidence" value="ECO:0007669"/>
    <property type="project" value="TreeGrafter"/>
</dbReference>
<accession>A0AAJ1IG11</accession>
<organism evidence="10 11">
    <name type="scientific">Candidatus Thalassospirochaeta sargassi</name>
    <dbReference type="NCBI Taxonomy" id="3119039"/>
    <lineage>
        <taxon>Bacteria</taxon>
        <taxon>Pseudomonadati</taxon>
        <taxon>Spirochaetota</taxon>
        <taxon>Spirochaetia</taxon>
        <taxon>Spirochaetales</taxon>
        <taxon>Spirochaetaceae</taxon>
        <taxon>Candidatus Thalassospirochaeta</taxon>
    </lineage>
</organism>
<dbReference type="EMBL" id="JAQQAL010000025">
    <property type="protein sequence ID" value="MDC7227484.1"/>
    <property type="molecule type" value="Genomic_DNA"/>
</dbReference>
<dbReference type="AlphaFoldDB" id="A0AAJ1IG11"/>
<feature type="domain" description="ABC3 transporter permease C-terminal" evidence="8">
    <location>
        <begin position="267"/>
        <end position="391"/>
    </location>
</feature>
<feature type="transmembrane region" description="Helical" evidence="7">
    <location>
        <begin position="317"/>
        <end position="339"/>
    </location>
</feature>
<protein>
    <submittedName>
        <fullName evidence="10">ABC transporter permease</fullName>
    </submittedName>
</protein>
<feature type="transmembrane region" description="Helical" evidence="7">
    <location>
        <begin position="263"/>
        <end position="281"/>
    </location>
</feature>
<dbReference type="Proteomes" id="UP001221217">
    <property type="component" value="Unassembled WGS sequence"/>
</dbReference>
<keyword evidence="3" id="KW-1003">Cell membrane</keyword>
<evidence type="ECO:0000256" key="6">
    <source>
        <dbReference type="ARBA" id="ARBA00023136"/>
    </source>
</evidence>
<dbReference type="InterPro" id="IPR025857">
    <property type="entry name" value="MacB_PCD"/>
</dbReference>
<feature type="transmembrane region" description="Helical" evidence="7">
    <location>
        <begin position="359"/>
        <end position="382"/>
    </location>
</feature>